<dbReference type="InterPro" id="IPR027417">
    <property type="entry name" value="P-loop_NTPase"/>
</dbReference>
<evidence type="ECO:0000256" key="6">
    <source>
        <dbReference type="RuleBase" id="RU000492"/>
    </source>
</evidence>
<dbReference type="PROSITE" id="PS51192">
    <property type="entry name" value="HELICASE_ATP_BIND_1"/>
    <property type="match status" value="1"/>
</dbReference>
<dbReference type="GO" id="GO:0003724">
    <property type="term" value="F:RNA helicase activity"/>
    <property type="evidence" value="ECO:0007669"/>
    <property type="project" value="UniProtKB-EC"/>
</dbReference>
<keyword evidence="12" id="KW-1185">Reference proteome</keyword>
<dbReference type="OMA" id="HEVKAFD"/>
<evidence type="ECO:0000256" key="8">
    <source>
        <dbReference type="SAM" id="MobiDB-lite"/>
    </source>
</evidence>
<comment type="similarity">
    <text evidence="6">Belongs to the DEAD box helicase family.</text>
</comment>
<comment type="caution">
    <text evidence="11">The sequence shown here is derived from an EMBL/GenBank/DDBJ whole genome shotgun (WGS) entry which is preliminary data.</text>
</comment>
<dbReference type="Proteomes" id="UP000318571">
    <property type="component" value="Chromosome 10"/>
</dbReference>
<evidence type="ECO:0000256" key="4">
    <source>
        <dbReference type="ARBA" id="ARBA00022840"/>
    </source>
</evidence>
<accession>A0A553NG49</accession>
<dbReference type="GO" id="GO:0016787">
    <property type="term" value="F:hydrolase activity"/>
    <property type="evidence" value="ECO:0007669"/>
    <property type="project" value="UniProtKB-KW"/>
</dbReference>
<reference evidence="11 12" key="1">
    <citation type="journal article" date="2018" name="Nat. Ecol. Evol.">
        <title>Genomic signatures of mitonuclear coevolution across populations of Tigriopus californicus.</title>
        <authorList>
            <person name="Barreto F.S."/>
            <person name="Watson E.T."/>
            <person name="Lima T.G."/>
            <person name="Willett C.S."/>
            <person name="Edmands S."/>
            <person name="Li W."/>
            <person name="Burton R.S."/>
        </authorList>
    </citation>
    <scope>NUCLEOTIDE SEQUENCE [LARGE SCALE GENOMIC DNA]</scope>
    <source>
        <strain evidence="11 12">San Diego</strain>
    </source>
</reference>
<keyword evidence="4 6" id="KW-0067">ATP-binding</keyword>
<organism evidence="11 12">
    <name type="scientific">Tigriopus californicus</name>
    <name type="common">Marine copepod</name>
    <dbReference type="NCBI Taxonomy" id="6832"/>
    <lineage>
        <taxon>Eukaryota</taxon>
        <taxon>Metazoa</taxon>
        <taxon>Ecdysozoa</taxon>
        <taxon>Arthropoda</taxon>
        <taxon>Crustacea</taxon>
        <taxon>Multicrustacea</taxon>
        <taxon>Hexanauplia</taxon>
        <taxon>Copepoda</taxon>
        <taxon>Harpacticoida</taxon>
        <taxon>Harpacticidae</taxon>
        <taxon>Tigriopus</taxon>
    </lineage>
</organism>
<dbReference type="SMART" id="SM00490">
    <property type="entry name" value="HELICc"/>
    <property type="match status" value="1"/>
</dbReference>
<dbReference type="CDD" id="cd17956">
    <property type="entry name" value="DEADc_DDX51"/>
    <property type="match status" value="1"/>
</dbReference>
<dbReference type="SUPFAM" id="SSF52540">
    <property type="entry name" value="P-loop containing nucleoside triphosphate hydrolases"/>
    <property type="match status" value="1"/>
</dbReference>
<evidence type="ECO:0000256" key="1">
    <source>
        <dbReference type="ARBA" id="ARBA00022741"/>
    </source>
</evidence>
<dbReference type="InterPro" id="IPR000629">
    <property type="entry name" value="RNA-helicase_DEAD-box_CS"/>
</dbReference>
<dbReference type="GO" id="GO:0003723">
    <property type="term" value="F:RNA binding"/>
    <property type="evidence" value="ECO:0007669"/>
    <property type="project" value="UniProtKB-UniRule"/>
</dbReference>
<dbReference type="PROSITE" id="PS51194">
    <property type="entry name" value="HELICASE_CTER"/>
    <property type="match status" value="1"/>
</dbReference>
<evidence type="ECO:0000259" key="10">
    <source>
        <dbReference type="PROSITE" id="PS51194"/>
    </source>
</evidence>
<keyword evidence="5 7" id="KW-0694">RNA-binding</keyword>
<evidence type="ECO:0000256" key="5">
    <source>
        <dbReference type="ARBA" id="ARBA00022884"/>
    </source>
</evidence>
<dbReference type="PANTHER" id="PTHR24031">
    <property type="entry name" value="RNA HELICASE"/>
    <property type="match status" value="1"/>
</dbReference>
<evidence type="ECO:0000313" key="11">
    <source>
        <dbReference type="EMBL" id="TRY64368.1"/>
    </source>
</evidence>
<protein>
    <recommendedName>
        <fullName evidence="7">ATP-dependent RNA helicase</fullName>
        <ecNumber evidence="7">3.6.4.13</ecNumber>
    </recommendedName>
</protein>
<sequence>MEQIPRHWGDDEEEEQEEEKHEVKPTPLSSPQVKQPPPQNGPTLGEPESVSIAHEANDHDGPSLAKKRKKSKKTQKGPASGGPQAESGFQLLGQSLGPGQSEVRRVLPPWLTNPNVVTVDFEQDQLSVADMPGLDPDTVAKLRAHGIHNLFPVQRQVIPGLLSQGSLFRPSDICVSAPTGSGKTLAYVIPTIQSLKRRLAPSPRVLVVLPVQELASQVFHVFQTYAQGTNLKVKLLTPQRAFEAEQNELVQELWEAPGQFKQLADIVITTPGRLVDHLTRTRGLDWHCLRYLIIDEADRVMENIQYNWLAQLETRVGLDRVRMQPFTVCTAQRNLIPLQKLLFSATLSQNPEYLDSLNLFEPRLFTSVVKPKDILENKSQATISEDAQEFVGQYTTPAELNEALVIVKDPLKKPMILAYLLRKKRVEKAIVFTNSIEHAHYLSLVLKQYGFSVGEMSSQVSAKRGRTMNQFQAGKFTVLVSTDALARGMDLGRVDFVISYDTPKFIRTYIHRVGRTARAGTPGHALTLVEAGKAERKLRHILKEANKTDLPSEEVDEDDLDEKTYQEAMDKATTLLNEEKARVVAINVRNKKKNFKKRK</sequence>
<dbReference type="InterPro" id="IPR001650">
    <property type="entry name" value="Helicase_C-like"/>
</dbReference>
<comment type="domain">
    <text evidence="7">The Q motif is unique to and characteristic of the DEAD box family of RNA helicases and controls ATP binding and hydrolysis.</text>
</comment>
<evidence type="ECO:0000256" key="3">
    <source>
        <dbReference type="ARBA" id="ARBA00022806"/>
    </source>
</evidence>
<dbReference type="CDD" id="cd18787">
    <property type="entry name" value="SF2_C_DEAD"/>
    <property type="match status" value="1"/>
</dbReference>
<evidence type="ECO:0000256" key="2">
    <source>
        <dbReference type="ARBA" id="ARBA00022801"/>
    </source>
</evidence>
<dbReference type="GO" id="GO:0005524">
    <property type="term" value="F:ATP binding"/>
    <property type="evidence" value="ECO:0007669"/>
    <property type="project" value="UniProtKB-UniRule"/>
</dbReference>
<dbReference type="InterPro" id="IPR011545">
    <property type="entry name" value="DEAD/DEAH_box_helicase_dom"/>
</dbReference>
<dbReference type="Gene3D" id="3.40.50.300">
    <property type="entry name" value="P-loop containing nucleotide triphosphate hydrolases"/>
    <property type="match status" value="2"/>
</dbReference>
<feature type="domain" description="Helicase ATP-binding" evidence="9">
    <location>
        <begin position="164"/>
        <end position="365"/>
    </location>
</feature>
<name>A0A553NG49_TIGCA</name>
<comment type="catalytic activity">
    <reaction evidence="7">
        <text>ATP + H2O = ADP + phosphate + H(+)</text>
        <dbReference type="Rhea" id="RHEA:13065"/>
        <dbReference type="ChEBI" id="CHEBI:15377"/>
        <dbReference type="ChEBI" id="CHEBI:15378"/>
        <dbReference type="ChEBI" id="CHEBI:30616"/>
        <dbReference type="ChEBI" id="CHEBI:43474"/>
        <dbReference type="ChEBI" id="CHEBI:456216"/>
        <dbReference type="EC" id="3.6.4.13"/>
    </reaction>
</comment>
<dbReference type="Pfam" id="PF00271">
    <property type="entry name" value="Helicase_C"/>
    <property type="match status" value="1"/>
</dbReference>
<dbReference type="AlphaFoldDB" id="A0A553NG49"/>
<evidence type="ECO:0000256" key="7">
    <source>
        <dbReference type="RuleBase" id="RU365068"/>
    </source>
</evidence>
<dbReference type="STRING" id="6832.A0A553NG49"/>
<keyword evidence="3 6" id="KW-0347">Helicase</keyword>
<evidence type="ECO:0000313" key="12">
    <source>
        <dbReference type="Proteomes" id="UP000318571"/>
    </source>
</evidence>
<proteinExistence type="inferred from homology"/>
<evidence type="ECO:0000259" key="9">
    <source>
        <dbReference type="PROSITE" id="PS51192"/>
    </source>
</evidence>
<dbReference type="PROSITE" id="PS00039">
    <property type="entry name" value="DEAD_ATP_HELICASE"/>
    <property type="match status" value="1"/>
</dbReference>
<dbReference type="EC" id="3.6.4.13" evidence="7"/>
<feature type="domain" description="Helicase C-terminal" evidence="10">
    <location>
        <begin position="399"/>
        <end position="561"/>
    </location>
</feature>
<gene>
    <name evidence="11" type="ORF">TCAL_11721</name>
</gene>
<feature type="compositionally biased region" description="Basic residues" evidence="8">
    <location>
        <begin position="65"/>
        <end position="75"/>
    </location>
</feature>
<dbReference type="SMART" id="SM00487">
    <property type="entry name" value="DEXDc"/>
    <property type="match status" value="1"/>
</dbReference>
<dbReference type="InterPro" id="IPR014001">
    <property type="entry name" value="Helicase_ATP-bd"/>
</dbReference>
<keyword evidence="2 6" id="KW-0378">Hydrolase</keyword>
<dbReference type="Pfam" id="PF00270">
    <property type="entry name" value="DEAD"/>
    <property type="match status" value="1"/>
</dbReference>
<comment type="function">
    <text evidence="7">RNA helicase.</text>
</comment>
<dbReference type="EMBL" id="VCGU01000458">
    <property type="protein sequence ID" value="TRY64368.1"/>
    <property type="molecule type" value="Genomic_DNA"/>
</dbReference>
<feature type="region of interest" description="Disordered" evidence="8">
    <location>
        <begin position="1"/>
        <end position="100"/>
    </location>
</feature>
<keyword evidence="1 6" id="KW-0547">Nucleotide-binding</keyword>